<keyword evidence="6 8" id="KW-1133">Transmembrane helix</keyword>
<evidence type="ECO:0000256" key="7">
    <source>
        <dbReference type="ARBA" id="ARBA00023136"/>
    </source>
</evidence>
<feature type="domain" description="Casparian strip membrane protein" evidence="9">
    <location>
        <begin position="3"/>
        <end position="61"/>
    </location>
</feature>
<comment type="subunit">
    <text evidence="3 8">Homodimer and heterodimers.</text>
</comment>
<comment type="caution">
    <text evidence="8">Lacks conserved residue(s) required for the propagation of feature annotation.</text>
</comment>
<dbReference type="Proteomes" id="UP000685013">
    <property type="component" value="Chromosome 15"/>
</dbReference>
<comment type="caution">
    <text evidence="10">The sequence shown here is derived from an EMBL/GenBank/DDBJ whole genome shotgun (WGS) entry which is preliminary data.</text>
</comment>
<feature type="domain" description="Casparian strip membrane protein" evidence="9">
    <location>
        <begin position="103"/>
        <end position="192"/>
    </location>
</feature>
<dbReference type="PANTHER" id="PTHR33573:SF40">
    <property type="entry name" value="CASP-LIKE PROTEIN 4D2"/>
    <property type="match status" value="1"/>
</dbReference>
<evidence type="ECO:0000313" key="11">
    <source>
        <dbReference type="Proteomes" id="UP000685013"/>
    </source>
</evidence>
<feature type="transmembrane region" description="Helical" evidence="8">
    <location>
        <begin position="104"/>
        <end position="128"/>
    </location>
</feature>
<evidence type="ECO:0000256" key="6">
    <source>
        <dbReference type="ARBA" id="ARBA00022989"/>
    </source>
</evidence>
<dbReference type="PANTHER" id="PTHR33573">
    <property type="entry name" value="CASP-LIKE PROTEIN 4A4"/>
    <property type="match status" value="1"/>
</dbReference>
<dbReference type="InterPro" id="IPR006702">
    <property type="entry name" value="CASP_dom"/>
</dbReference>
<feature type="transmembrane region" description="Helical" evidence="8">
    <location>
        <begin position="6"/>
        <end position="24"/>
    </location>
</feature>
<sequence>MLATIIVGVVFNLLQIAFSLFNIVKNRNGTILFDFFADKFLSYLLVTSTAAGFGVSVDLQRTKDPEDLFGTFFGKKLRRNKSRFDEMGWRDNPMTADMDKNARYVLATIIIGIVFNLLQIAFSLLNIVKGATGTILFDFFGDKFLSYLLATGTAAGFGLSVDLQTLDPDDYFGTFFDKAYAASALLLFAFFCSAAVSIISSFALSKRP</sequence>
<feature type="non-terminal residue" evidence="10">
    <location>
        <position position="1"/>
    </location>
</feature>
<evidence type="ECO:0000256" key="1">
    <source>
        <dbReference type="ARBA" id="ARBA00004651"/>
    </source>
</evidence>
<dbReference type="AlphaFoldDB" id="A0AAV6MD74"/>
<evidence type="ECO:0000313" key="10">
    <source>
        <dbReference type="EMBL" id="KAG6578707.1"/>
    </source>
</evidence>
<evidence type="ECO:0000256" key="8">
    <source>
        <dbReference type="RuleBase" id="RU361233"/>
    </source>
</evidence>
<protein>
    <recommendedName>
        <fullName evidence="8">CASP-like protein</fullName>
    </recommendedName>
</protein>
<reference evidence="10 11" key="1">
    <citation type="journal article" date="2021" name="Hortic Res">
        <title>The domestication of Cucurbita argyrosperma as revealed by the genome of its wild relative.</title>
        <authorList>
            <person name="Barrera-Redondo J."/>
            <person name="Sanchez-de la Vega G."/>
            <person name="Aguirre-Liguori J.A."/>
            <person name="Castellanos-Morales G."/>
            <person name="Gutierrez-Guerrero Y.T."/>
            <person name="Aguirre-Dugua X."/>
            <person name="Aguirre-Planter E."/>
            <person name="Tenaillon M.I."/>
            <person name="Lira-Saade R."/>
            <person name="Eguiarte L.E."/>
        </authorList>
    </citation>
    <scope>NUCLEOTIDE SEQUENCE [LARGE SCALE GENOMIC DNA]</scope>
    <source>
        <strain evidence="10">JBR-2021</strain>
    </source>
</reference>
<evidence type="ECO:0000256" key="2">
    <source>
        <dbReference type="ARBA" id="ARBA00007651"/>
    </source>
</evidence>
<keyword evidence="5 8" id="KW-0812">Transmembrane</keyword>
<evidence type="ECO:0000256" key="4">
    <source>
        <dbReference type="ARBA" id="ARBA00022475"/>
    </source>
</evidence>
<proteinExistence type="inferred from homology"/>
<keyword evidence="7 8" id="KW-0472">Membrane</keyword>
<feature type="transmembrane region" description="Helical" evidence="8">
    <location>
        <begin position="140"/>
        <end position="159"/>
    </location>
</feature>
<evidence type="ECO:0000256" key="3">
    <source>
        <dbReference type="ARBA" id="ARBA00011489"/>
    </source>
</evidence>
<keyword evidence="11" id="KW-1185">Reference proteome</keyword>
<dbReference type="EMBL" id="JAGKQH010000015">
    <property type="protein sequence ID" value="KAG6578707.1"/>
    <property type="molecule type" value="Genomic_DNA"/>
</dbReference>
<dbReference type="Pfam" id="PF04535">
    <property type="entry name" value="CASP_dom"/>
    <property type="match status" value="2"/>
</dbReference>
<dbReference type="GO" id="GO:0005886">
    <property type="term" value="C:plasma membrane"/>
    <property type="evidence" value="ECO:0007669"/>
    <property type="project" value="UniProtKB-SubCell"/>
</dbReference>
<gene>
    <name evidence="10" type="ORF">SDJN03_23155</name>
</gene>
<accession>A0AAV6MD74</accession>
<evidence type="ECO:0000256" key="5">
    <source>
        <dbReference type="ARBA" id="ARBA00022692"/>
    </source>
</evidence>
<comment type="similarity">
    <text evidence="2 8">Belongs to the Casparian strip membrane proteins (CASP) family.</text>
</comment>
<feature type="transmembrane region" description="Helical" evidence="8">
    <location>
        <begin position="179"/>
        <end position="204"/>
    </location>
</feature>
<comment type="subcellular location">
    <subcellularLocation>
        <location evidence="1 8">Cell membrane</location>
        <topology evidence="1 8">Multi-pass membrane protein</topology>
    </subcellularLocation>
</comment>
<name>A0AAV6MD74_9ROSI</name>
<organism evidence="10 11">
    <name type="scientific">Cucurbita argyrosperma subsp. sororia</name>
    <dbReference type="NCBI Taxonomy" id="37648"/>
    <lineage>
        <taxon>Eukaryota</taxon>
        <taxon>Viridiplantae</taxon>
        <taxon>Streptophyta</taxon>
        <taxon>Embryophyta</taxon>
        <taxon>Tracheophyta</taxon>
        <taxon>Spermatophyta</taxon>
        <taxon>Magnoliopsida</taxon>
        <taxon>eudicotyledons</taxon>
        <taxon>Gunneridae</taxon>
        <taxon>Pentapetalae</taxon>
        <taxon>rosids</taxon>
        <taxon>fabids</taxon>
        <taxon>Cucurbitales</taxon>
        <taxon>Cucurbitaceae</taxon>
        <taxon>Cucurbiteae</taxon>
        <taxon>Cucurbita</taxon>
    </lineage>
</organism>
<keyword evidence="4 8" id="KW-1003">Cell membrane</keyword>
<evidence type="ECO:0000259" key="9">
    <source>
        <dbReference type="Pfam" id="PF04535"/>
    </source>
</evidence>
<feature type="transmembrane region" description="Helical" evidence="8">
    <location>
        <begin position="36"/>
        <end position="57"/>
    </location>
</feature>